<sequence>MKIIGIALLISLFLFALIFGMDLLLKFDVKTSIAAILTPIQIIGPVEIGLLTIFIFFFFALPLFHEYKKKKNKKKPAE</sequence>
<evidence type="ECO:0000313" key="5">
    <source>
        <dbReference type="Proteomes" id="UP000215545"/>
    </source>
</evidence>
<name>A0A1N6YAV6_9BACI</name>
<dbReference type="EMBL" id="FTLX01000005">
    <property type="protein sequence ID" value="SIR11772.1"/>
    <property type="molecule type" value="Genomic_DNA"/>
</dbReference>
<dbReference type="STRING" id="1017273.SAMN05443094_105218"/>
<gene>
    <name evidence="2" type="ORF">B1B05_12130</name>
    <name evidence="3" type="ORF">SAMN05443094_105218</name>
</gene>
<dbReference type="Proteomes" id="UP000215545">
    <property type="component" value="Unassembled WGS sequence"/>
</dbReference>
<dbReference type="Proteomes" id="UP000186385">
    <property type="component" value="Unassembled WGS sequence"/>
</dbReference>
<evidence type="ECO:0000313" key="2">
    <source>
        <dbReference type="EMBL" id="OXS77578.1"/>
    </source>
</evidence>
<organism evidence="3 4">
    <name type="scientific">Domibacillus enclensis</name>
    <dbReference type="NCBI Taxonomy" id="1017273"/>
    <lineage>
        <taxon>Bacteria</taxon>
        <taxon>Bacillati</taxon>
        <taxon>Bacillota</taxon>
        <taxon>Bacilli</taxon>
        <taxon>Bacillales</taxon>
        <taxon>Bacillaceae</taxon>
        <taxon>Domibacillus</taxon>
    </lineage>
</organism>
<dbReference type="InterPro" id="IPR058725">
    <property type="entry name" value="YczF"/>
</dbReference>
<accession>A0A1N6YAV6</accession>
<proteinExistence type="predicted"/>
<keyword evidence="5" id="KW-1185">Reference proteome</keyword>
<dbReference type="Pfam" id="PF26310">
    <property type="entry name" value="YczF"/>
    <property type="match status" value="1"/>
</dbReference>
<dbReference type="EMBL" id="MWSK01000005">
    <property type="protein sequence ID" value="OXS77578.1"/>
    <property type="molecule type" value="Genomic_DNA"/>
</dbReference>
<reference evidence="3 4" key="1">
    <citation type="submission" date="2017-01" db="EMBL/GenBank/DDBJ databases">
        <authorList>
            <person name="Mah S.A."/>
            <person name="Swanson W.J."/>
            <person name="Moy G.W."/>
            <person name="Vacquier V.D."/>
        </authorList>
    </citation>
    <scope>NUCLEOTIDE SEQUENCE [LARGE SCALE GENOMIC DNA]</scope>
    <source>
        <strain evidence="3 4">NIO-1016</strain>
    </source>
</reference>
<keyword evidence="1" id="KW-0812">Transmembrane</keyword>
<evidence type="ECO:0000313" key="4">
    <source>
        <dbReference type="Proteomes" id="UP000186385"/>
    </source>
</evidence>
<keyword evidence="1" id="KW-1133">Transmembrane helix</keyword>
<evidence type="ECO:0000256" key="1">
    <source>
        <dbReference type="SAM" id="Phobius"/>
    </source>
</evidence>
<keyword evidence="1" id="KW-0472">Membrane</keyword>
<protein>
    <submittedName>
        <fullName evidence="3">Uncharacterized protein</fullName>
    </submittedName>
</protein>
<dbReference type="AlphaFoldDB" id="A0A1N6YAV6"/>
<evidence type="ECO:0000313" key="3">
    <source>
        <dbReference type="EMBL" id="SIR11772.1"/>
    </source>
</evidence>
<reference evidence="2" key="3">
    <citation type="submission" date="2017-03" db="EMBL/GenBank/DDBJ databases">
        <authorList>
            <person name="Dastager S.G."/>
            <person name="Neurgaonkar P.S."/>
            <person name="Dharne M.S."/>
        </authorList>
    </citation>
    <scope>NUCLEOTIDE SEQUENCE</scope>
    <source>
        <strain evidence="2">DSM 25145</strain>
    </source>
</reference>
<reference evidence="5" key="2">
    <citation type="submission" date="2017-03" db="EMBL/GenBank/DDBJ databases">
        <title>Bacillus sp. V-88(T) DSM27956, whole genome shotgun sequencing project.</title>
        <authorList>
            <person name="Dastager S.G."/>
            <person name="Neurgaonkar P.S."/>
            <person name="Dharne M.S."/>
        </authorList>
    </citation>
    <scope>NUCLEOTIDE SEQUENCE [LARGE SCALE GENOMIC DNA]</scope>
    <source>
        <strain evidence="5">DSM 25145</strain>
    </source>
</reference>
<feature type="transmembrane region" description="Helical" evidence="1">
    <location>
        <begin position="36"/>
        <end position="64"/>
    </location>
</feature>